<dbReference type="InterPro" id="IPR000644">
    <property type="entry name" value="CBS_dom"/>
</dbReference>
<dbReference type="PANTHER" id="PTHR43080">
    <property type="entry name" value="CBS DOMAIN-CONTAINING PROTEIN CBSX3, MITOCHONDRIAL"/>
    <property type="match status" value="1"/>
</dbReference>
<reference evidence="4 5" key="1">
    <citation type="journal article" date="2017" name="ISME J.">
        <title>Energy and carbon metabolisms in a deep terrestrial subsurface fluid microbial community.</title>
        <authorList>
            <person name="Momper L."/>
            <person name="Jungbluth S.P."/>
            <person name="Lee M.D."/>
            <person name="Amend J.P."/>
        </authorList>
    </citation>
    <scope>NUCLEOTIDE SEQUENCE [LARGE SCALE GENOMIC DNA]</scope>
    <source>
        <strain evidence="4">SURF_17</strain>
    </source>
</reference>
<dbReference type="SUPFAM" id="SSF54631">
    <property type="entry name" value="CBS-domain pair"/>
    <property type="match status" value="1"/>
</dbReference>
<evidence type="ECO:0000259" key="3">
    <source>
        <dbReference type="PROSITE" id="PS51371"/>
    </source>
</evidence>
<evidence type="ECO:0000313" key="4">
    <source>
        <dbReference type="EMBL" id="RJP67551.1"/>
    </source>
</evidence>
<accession>A0A419EU02</accession>
<proteinExistence type="predicted"/>
<dbReference type="EMBL" id="QZKI01000102">
    <property type="protein sequence ID" value="RJP67551.1"/>
    <property type="molecule type" value="Genomic_DNA"/>
</dbReference>
<dbReference type="InterPro" id="IPR046342">
    <property type="entry name" value="CBS_dom_sf"/>
</dbReference>
<dbReference type="Pfam" id="PF00571">
    <property type="entry name" value="CBS"/>
    <property type="match status" value="2"/>
</dbReference>
<evidence type="ECO:0000256" key="2">
    <source>
        <dbReference type="PROSITE-ProRule" id="PRU00703"/>
    </source>
</evidence>
<protein>
    <submittedName>
        <fullName evidence="4">CBS domain-containing protein</fullName>
    </submittedName>
</protein>
<feature type="domain" description="CBS" evidence="3">
    <location>
        <begin position="85"/>
        <end position="141"/>
    </location>
</feature>
<dbReference type="Gene3D" id="3.10.580.10">
    <property type="entry name" value="CBS-domain"/>
    <property type="match status" value="1"/>
</dbReference>
<evidence type="ECO:0000256" key="1">
    <source>
        <dbReference type="ARBA" id="ARBA00023122"/>
    </source>
</evidence>
<keyword evidence="1 2" id="KW-0129">CBS domain</keyword>
<dbReference type="PANTHER" id="PTHR43080:SF2">
    <property type="entry name" value="CBS DOMAIN-CONTAINING PROTEIN"/>
    <property type="match status" value="1"/>
</dbReference>
<dbReference type="SMART" id="SM00116">
    <property type="entry name" value="CBS"/>
    <property type="match status" value="2"/>
</dbReference>
<dbReference type="InterPro" id="IPR051257">
    <property type="entry name" value="Diverse_CBS-Domain"/>
</dbReference>
<evidence type="ECO:0000313" key="5">
    <source>
        <dbReference type="Proteomes" id="UP000285961"/>
    </source>
</evidence>
<dbReference type="Proteomes" id="UP000285961">
    <property type="component" value="Unassembled WGS sequence"/>
</dbReference>
<dbReference type="PROSITE" id="PS51371">
    <property type="entry name" value="CBS"/>
    <property type="match status" value="2"/>
</dbReference>
<name>A0A419EU02_9BACT</name>
<organism evidence="4 5">
    <name type="scientific">Candidatus Abyssobacteria bacterium SURF_17</name>
    <dbReference type="NCBI Taxonomy" id="2093361"/>
    <lineage>
        <taxon>Bacteria</taxon>
        <taxon>Pseudomonadati</taxon>
        <taxon>Candidatus Hydrogenedentota</taxon>
        <taxon>Candidatus Abyssobacteria</taxon>
    </lineage>
</organism>
<dbReference type="AlphaFoldDB" id="A0A419EU02"/>
<comment type="caution">
    <text evidence="4">The sequence shown here is derived from an EMBL/GenBank/DDBJ whole genome shotgun (WGS) entry which is preliminary data.</text>
</comment>
<sequence>MKVRDCYQRVTPEVDLVRTDTSIEDVIEIIAKNPASRSVYVLDENEELVGTISVREVLNILGAKYLKKRSIAVLHEILAQTASDIMKDAESVSLDDDLEDALKVAVVHGLEDLPVLEGGKVVGNLDCFELIKGIKESHAAERDKKQ</sequence>
<gene>
    <name evidence="4" type="ORF">C4532_14305</name>
</gene>
<feature type="domain" description="CBS" evidence="3">
    <location>
        <begin position="10"/>
        <end position="68"/>
    </location>
</feature>